<dbReference type="InterPro" id="IPR004045">
    <property type="entry name" value="Glutathione_S-Trfase_N"/>
</dbReference>
<reference evidence="2" key="1">
    <citation type="submission" date="2021-01" db="EMBL/GenBank/DDBJ databases">
        <authorList>
            <person name="Corre E."/>
            <person name="Pelletier E."/>
            <person name="Niang G."/>
            <person name="Scheremetjew M."/>
            <person name="Finn R."/>
            <person name="Kale V."/>
            <person name="Holt S."/>
            <person name="Cochrane G."/>
            <person name="Meng A."/>
            <person name="Brown T."/>
            <person name="Cohen L."/>
        </authorList>
    </citation>
    <scope>NUCLEOTIDE SEQUENCE</scope>
    <source>
        <strain evidence="2">E4-10</strain>
    </source>
</reference>
<dbReference type="Gene3D" id="3.40.30.10">
    <property type="entry name" value="Glutaredoxin"/>
    <property type="match status" value="1"/>
</dbReference>
<dbReference type="InterPro" id="IPR010987">
    <property type="entry name" value="Glutathione-S-Trfase_C-like"/>
</dbReference>
<evidence type="ECO:0000313" key="2">
    <source>
        <dbReference type="EMBL" id="CAD8567137.1"/>
    </source>
</evidence>
<dbReference type="CDD" id="cd03190">
    <property type="entry name" value="GST_C_Omega_like"/>
    <property type="match status" value="1"/>
</dbReference>
<dbReference type="PANTHER" id="PTHR32419">
    <property type="entry name" value="GLUTATHIONYL-HYDROQUINONE REDUCTASE"/>
    <property type="match status" value="1"/>
</dbReference>
<dbReference type="Pfam" id="PF13409">
    <property type="entry name" value="GST_N_2"/>
    <property type="match status" value="1"/>
</dbReference>
<dbReference type="EMBL" id="HBET01017036">
    <property type="protein sequence ID" value="CAD8567137.1"/>
    <property type="molecule type" value="Transcribed_RNA"/>
</dbReference>
<dbReference type="Pfam" id="PF13410">
    <property type="entry name" value="GST_C_2"/>
    <property type="match status" value="1"/>
</dbReference>
<sequence length="394" mass="43606">MLTRAARRAVSPAACRLHAATSQWGSRSVAGFWTRANDATRPQSSGIHGSLGRTPLTTMAASAQSSSATTGVVDATQELSKKGAFVRTESQFRDALGSDKYPVEAGRYHLYVSYACPWACRCLMVRNLKGLQDAIGVSVVHPVWVQTKPGVDEHRGWGFGTDFAGADGDPIYGAATVRDLYERLAGGQKVTKFTVPMLVDTKTDTIVNNESSEIIRMLTSVCDSISSNPGLDLYPAELREAIDAVNAWVYPKLNNGVYRSGFATTQEAYDEAVAEVFEALDDMEEILSKQRWLAGDGKRFTEADLRAFVTIVRFDAVYVTHFKCNRKTIREYPNITDFMREIYQMPGISDTVDLDHIRHHYQRSHPSINKYGIVAVCPDPLLDAPHDRARFPQA</sequence>
<dbReference type="SUPFAM" id="SSF47616">
    <property type="entry name" value="GST C-terminal domain-like"/>
    <property type="match status" value="1"/>
</dbReference>
<organism evidence="2">
    <name type="scientific">Cafeteria roenbergensis</name>
    <name type="common">Marine flagellate</name>
    <dbReference type="NCBI Taxonomy" id="33653"/>
    <lineage>
        <taxon>Eukaryota</taxon>
        <taxon>Sar</taxon>
        <taxon>Stramenopiles</taxon>
        <taxon>Bigyra</taxon>
        <taxon>Opalozoa</taxon>
        <taxon>Bicosoecida</taxon>
        <taxon>Cafeteriaceae</taxon>
        <taxon>Cafeteria</taxon>
    </lineage>
</organism>
<dbReference type="SFLD" id="SFLDG01206">
    <property type="entry name" value="Xi.1"/>
    <property type="match status" value="1"/>
</dbReference>
<dbReference type="GO" id="GO:0005737">
    <property type="term" value="C:cytoplasm"/>
    <property type="evidence" value="ECO:0007669"/>
    <property type="project" value="TreeGrafter"/>
</dbReference>
<dbReference type="InterPro" id="IPR036282">
    <property type="entry name" value="Glutathione-S-Trfase_C_sf"/>
</dbReference>
<dbReference type="Gene3D" id="1.20.1050.10">
    <property type="match status" value="1"/>
</dbReference>
<evidence type="ECO:0000259" key="1">
    <source>
        <dbReference type="PROSITE" id="PS50405"/>
    </source>
</evidence>
<name>A0A7S0PDE1_CAFRO</name>
<feature type="domain" description="GST C-terminal" evidence="1">
    <location>
        <begin position="208"/>
        <end position="367"/>
    </location>
</feature>
<proteinExistence type="predicted"/>
<dbReference type="PANTHER" id="PTHR32419:SF6">
    <property type="entry name" value="GLUTATHIONE S-TRANSFERASE OMEGA-LIKE 1-RELATED"/>
    <property type="match status" value="1"/>
</dbReference>
<dbReference type="SFLD" id="SFLDS00019">
    <property type="entry name" value="Glutathione_Transferase_(cytos"/>
    <property type="match status" value="1"/>
</dbReference>
<dbReference type="GO" id="GO:0004364">
    <property type="term" value="F:glutathione transferase activity"/>
    <property type="evidence" value="ECO:0007669"/>
    <property type="project" value="InterPro"/>
</dbReference>
<gene>
    <name evidence="2" type="ORF">CROE0942_LOCUS11517</name>
</gene>
<dbReference type="SFLD" id="SFLDG01148">
    <property type="entry name" value="Xi_(cytGST)"/>
    <property type="match status" value="1"/>
</dbReference>
<dbReference type="AlphaFoldDB" id="A0A7S0PDE1"/>
<dbReference type="InterPro" id="IPR047047">
    <property type="entry name" value="GST_Omega-like_C"/>
</dbReference>
<accession>A0A7S0PDE1</accession>
<protein>
    <recommendedName>
        <fullName evidence="1">GST C-terminal domain-containing protein</fullName>
    </recommendedName>
</protein>
<dbReference type="SUPFAM" id="SSF52833">
    <property type="entry name" value="Thioredoxin-like"/>
    <property type="match status" value="1"/>
</dbReference>
<dbReference type="InterPro" id="IPR036249">
    <property type="entry name" value="Thioredoxin-like_sf"/>
</dbReference>
<dbReference type="InterPro" id="IPR040079">
    <property type="entry name" value="Glutathione_S-Trfase"/>
</dbReference>
<dbReference type="PROSITE" id="PS50405">
    <property type="entry name" value="GST_CTER"/>
    <property type="match status" value="1"/>
</dbReference>
<dbReference type="InterPro" id="IPR016639">
    <property type="entry name" value="GST_Omega/GSH"/>
</dbReference>